<evidence type="ECO:0000256" key="5">
    <source>
        <dbReference type="ARBA" id="ARBA00023163"/>
    </source>
</evidence>
<dbReference type="PANTHER" id="PTHR36206:SF4">
    <property type="entry name" value="HYPOTHETICAL CONSERVED PROTEIN (EUROFUNG)-RELATED"/>
    <property type="match status" value="1"/>
</dbReference>
<reference evidence="9 10" key="1">
    <citation type="submission" date="2016-12" db="EMBL/GenBank/DDBJ databases">
        <title>The genomes of Aspergillus section Nigri reveals drivers in fungal speciation.</title>
        <authorList>
            <consortium name="DOE Joint Genome Institute"/>
            <person name="Vesth T.C."/>
            <person name="Nybo J."/>
            <person name="Theobald S."/>
            <person name="Brandl J."/>
            <person name="Frisvad J.C."/>
            <person name="Nielsen K.F."/>
            <person name="Lyhne E.K."/>
            <person name="Kogle M.E."/>
            <person name="Kuo A."/>
            <person name="Riley R."/>
            <person name="Clum A."/>
            <person name="Nolan M."/>
            <person name="Lipzen A."/>
            <person name="Salamov A."/>
            <person name="Henrissat B."/>
            <person name="Wiebenga A."/>
            <person name="De Vries R.P."/>
            <person name="Grigoriev I.V."/>
            <person name="Mortensen U.H."/>
            <person name="Andersen M.R."/>
            <person name="Baker S.E."/>
        </authorList>
    </citation>
    <scope>NUCLEOTIDE SEQUENCE [LARGE SCALE GENOMIC DNA]</scope>
    <source>
        <strain evidence="9 10">IBT 23096</strain>
    </source>
</reference>
<dbReference type="GO" id="GO:0000981">
    <property type="term" value="F:DNA-binding transcription factor activity, RNA polymerase II-specific"/>
    <property type="evidence" value="ECO:0007669"/>
    <property type="project" value="InterPro"/>
</dbReference>
<evidence type="ECO:0000256" key="7">
    <source>
        <dbReference type="SAM" id="MobiDB-lite"/>
    </source>
</evidence>
<keyword evidence="5" id="KW-0804">Transcription</keyword>
<sequence>MLAIKRPRRSTPKVRSGCSTCKARRIKCDEATPECLRCVRSGRSCGGYTVQATARTSPAGTIKAYSIPFKVPGSQVDRQLLHFYCSEAASRLAGFSDPTLWTQLILQRCHHQPVIRSALVALSSLYRDHMCSASNSAPVSFQSRPSSMEIISKCHRQLASHLRSPGASTEVALICGLIFYTFECLVGDARQATWHLDQSLRLLQRTFIENPNFFASSDGISDHLISIFTRLDVQASIFDSDRLPGLRLLPQGSVASSLDSIVPDSFVDLSHAEDVLTRLQNITMHHITFYLEYKRYSWDQLPIYVRTERLAIVAWFEKFELATTELLGRIDQHQHQHHGSPNPDNSKTQTSHQHILLLQIQAEMFHSILVEDNSLSPTTRETGSAAENRLDAAATHISTLLDLAKKETSSPLSGSGFMLSTQLIATLYYICMKAQKRQTRQLALSLLQDSAVPEREGLWDAKSAVFVVQSMMSDYECEDASEDWAEARLEDFGEGVVDAGGLDSAFQLLTISREAEGVVGV</sequence>
<feature type="domain" description="Zn(2)-C6 fungal-type" evidence="8">
    <location>
        <begin position="17"/>
        <end position="45"/>
    </location>
</feature>
<evidence type="ECO:0000259" key="8">
    <source>
        <dbReference type="PROSITE" id="PS50048"/>
    </source>
</evidence>
<name>A0A2I2GMB6_9EURO</name>
<dbReference type="STRING" id="1392250.A0A2I2GMB6"/>
<dbReference type="PROSITE" id="PS50048">
    <property type="entry name" value="ZN2_CY6_FUNGAL_2"/>
    <property type="match status" value="1"/>
</dbReference>
<dbReference type="InterPro" id="IPR036864">
    <property type="entry name" value="Zn2-C6_fun-type_DNA-bd_sf"/>
</dbReference>
<dbReference type="AlphaFoldDB" id="A0A2I2GMB6"/>
<evidence type="ECO:0000256" key="2">
    <source>
        <dbReference type="ARBA" id="ARBA00022833"/>
    </source>
</evidence>
<evidence type="ECO:0000313" key="10">
    <source>
        <dbReference type="Proteomes" id="UP000234275"/>
    </source>
</evidence>
<dbReference type="Proteomes" id="UP000234275">
    <property type="component" value="Unassembled WGS sequence"/>
</dbReference>
<dbReference type="CDD" id="cd00067">
    <property type="entry name" value="GAL4"/>
    <property type="match status" value="1"/>
</dbReference>
<dbReference type="GeneID" id="36553850"/>
<comment type="caution">
    <text evidence="9">The sequence shown here is derived from an EMBL/GenBank/DDBJ whole genome shotgun (WGS) entry which is preliminary data.</text>
</comment>
<dbReference type="RefSeq" id="XP_024709316.1">
    <property type="nucleotide sequence ID" value="XM_024846151.1"/>
</dbReference>
<evidence type="ECO:0000256" key="3">
    <source>
        <dbReference type="ARBA" id="ARBA00023015"/>
    </source>
</evidence>
<evidence type="ECO:0000313" key="9">
    <source>
        <dbReference type="EMBL" id="PLB54014.1"/>
    </source>
</evidence>
<keyword evidence="10" id="KW-1185">Reference proteome</keyword>
<gene>
    <name evidence="9" type="ORF">P170DRAFT_397010</name>
</gene>
<dbReference type="GO" id="GO:0003677">
    <property type="term" value="F:DNA binding"/>
    <property type="evidence" value="ECO:0007669"/>
    <property type="project" value="UniProtKB-KW"/>
</dbReference>
<dbReference type="Gene3D" id="4.10.240.10">
    <property type="entry name" value="Zn(2)-C6 fungal-type DNA-binding domain"/>
    <property type="match status" value="1"/>
</dbReference>
<keyword evidence="1" id="KW-0479">Metal-binding</keyword>
<keyword evidence="6" id="KW-0539">Nucleus</keyword>
<dbReference type="EMBL" id="MSFO01000001">
    <property type="protein sequence ID" value="PLB54014.1"/>
    <property type="molecule type" value="Genomic_DNA"/>
</dbReference>
<evidence type="ECO:0000256" key="4">
    <source>
        <dbReference type="ARBA" id="ARBA00023125"/>
    </source>
</evidence>
<dbReference type="VEuPathDB" id="FungiDB:P170DRAFT_397010"/>
<dbReference type="Pfam" id="PF00172">
    <property type="entry name" value="Zn_clus"/>
    <property type="match status" value="1"/>
</dbReference>
<evidence type="ECO:0000256" key="6">
    <source>
        <dbReference type="ARBA" id="ARBA00023242"/>
    </source>
</evidence>
<dbReference type="InterPro" id="IPR001138">
    <property type="entry name" value="Zn2Cys6_DnaBD"/>
</dbReference>
<accession>A0A2I2GMB6</accession>
<dbReference type="InterPro" id="IPR052360">
    <property type="entry name" value="Transcr_Regulatory_Proteins"/>
</dbReference>
<protein>
    <recommendedName>
        <fullName evidence="8">Zn(2)-C6 fungal-type domain-containing protein</fullName>
    </recommendedName>
</protein>
<organism evidence="9 10">
    <name type="scientific">Aspergillus steynii IBT 23096</name>
    <dbReference type="NCBI Taxonomy" id="1392250"/>
    <lineage>
        <taxon>Eukaryota</taxon>
        <taxon>Fungi</taxon>
        <taxon>Dikarya</taxon>
        <taxon>Ascomycota</taxon>
        <taxon>Pezizomycotina</taxon>
        <taxon>Eurotiomycetes</taxon>
        <taxon>Eurotiomycetidae</taxon>
        <taxon>Eurotiales</taxon>
        <taxon>Aspergillaceae</taxon>
        <taxon>Aspergillus</taxon>
        <taxon>Aspergillus subgen. Circumdati</taxon>
    </lineage>
</organism>
<evidence type="ECO:0000256" key="1">
    <source>
        <dbReference type="ARBA" id="ARBA00022723"/>
    </source>
</evidence>
<proteinExistence type="predicted"/>
<keyword evidence="3" id="KW-0805">Transcription regulation</keyword>
<keyword evidence="4" id="KW-0238">DNA-binding</keyword>
<dbReference type="OrthoDB" id="3598904at2759"/>
<keyword evidence="2" id="KW-0862">Zinc</keyword>
<dbReference type="SMART" id="SM00066">
    <property type="entry name" value="GAL4"/>
    <property type="match status" value="1"/>
</dbReference>
<dbReference type="PANTHER" id="PTHR36206">
    <property type="entry name" value="ASPERCRYPTIN BIOSYNTHESIS CLUSTER-SPECIFIC TRANSCRIPTION REGULATOR ATNN-RELATED"/>
    <property type="match status" value="1"/>
</dbReference>
<dbReference type="PROSITE" id="PS00463">
    <property type="entry name" value="ZN2_CY6_FUNGAL_1"/>
    <property type="match status" value="1"/>
</dbReference>
<feature type="region of interest" description="Disordered" evidence="7">
    <location>
        <begin position="331"/>
        <end position="350"/>
    </location>
</feature>
<dbReference type="SUPFAM" id="SSF57701">
    <property type="entry name" value="Zn2/Cys6 DNA-binding domain"/>
    <property type="match status" value="1"/>
</dbReference>
<dbReference type="GO" id="GO:0008270">
    <property type="term" value="F:zinc ion binding"/>
    <property type="evidence" value="ECO:0007669"/>
    <property type="project" value="InterPro"/>
</dbReference>
<dbReference type="GO" id="GO:0009893">
    <property type="term" value="P:positive regulation of metabolic process"/>
    <property type="evidence" value="ECO:0007669"/>
    <property type="project" value="UniProtKB-ARBA"/>
</dbReference>